<evidence type="ECO:0000256" key="1">
    <source>
        <dbReference type="ARBA" id="ARBA00006484"/>
    </source>
</evidence>
<keyword evidence="6" id="KW-1185">Reference proteome</keyword>
<reference evidence="6" key="1">
    <citation type="journal article" date="2005" name="Nature">
        <title>Sequencing of Aspergillus nidulans and comparative analysis with A. fumigatus and A. oryzae.</title>
        <authorList>
            <person name="Galagan J.E."/>
            <person name="Calvo S.E."/>
            <person name="Cuomo C."/>
            <person name="Ma L.J."/>
            <person name="Wortman J.R."/>
            <person name="Batzoglou S."/>
            <person name="Lee S.I."/>
            <person name="Basturkmen M."/>
            <person name="Spevak C.C."/>
            <person name="Clutterbuck J."/>
            <person name="Kapitonov V."/>
            <person name="Jurka J."/>
            <person name="Scazzocchio C."/>
            <person name="Farman M."/>
            <person name="Butler J."/>
            <person name="Purcell S."/>
            <person name="Harris S."/>
            <person name="Braus G.H."/>
            <person name="Draht O."/>
            <person name="Busch S."/>
            <person name="D'Enfert C."/>
            <person name="Bouchier C."/>
            <person name="Goldman G.H."/>
            <person name="Bell-Pedersen D."/>
            <person name="Griffiths-Jones S."/>
            <person name="Doonan J.H."/>
            <person name="Yu J."/>
            <person name="Vienken K."/>
            <person name="Pain A."/>
            <person name="Freitag M."/>
            <person name="Selker E.U."/>
            <person name="Archer D.B."/>
            <person name="Penalva M.A."/>
            <person name="Oakley B.R."/>
            <person name="Momany M."/>
            <person name="Tanaka T."/>
            <person name="Kumagai T."/>
            <person name="Asai K."/>
            <person name="Machida M."/>
            <person name="Nierman W.C."/>
            <person name="Denning D.W."/>
            <person name="Caddick M."/>
            <person name="Hynes M."/>
            <person name="Paoletti M."/>
            <person name="Fischer R."/>
            <person name="Miller B."/>
            <person name="Dyer P."/>
            <person name="Sachs M.S."/>
            <person name="Osmani S.A."/>
            <person name="Birren B.W."/>
        </authorList>
    </citation>
    <scope>NUCLEOTIDE SEQUENCE [LARGE SCALE GENOMIC DNA]</scope>
    <source>
        <strain evidence="6">FGSC A4 / ATCC 38163 / CBS 112.46 / NRRL 194 / M139</strain>
    </source>
</reference>
<evidence type="ECO:0000256" key="2">
    <source>
        <dbReference type="ARBA" id="ARBA00022857"/>
    </source>
</evidence>
<dbReference type="Pfam" id="PF00106">
    <property type="entry name" value="adh_short"/>
    <property type="match status" value="1"/>
</dbReference>
<evidence type="ECO:0000256" key="3">
    <source>
        <dbReference type="ARBA" id="ARBA00023002"/>
    </source>
</evidence>
<dbReference type="Gene3D" id="3.40.50.720">
    <property type="entry name" value="NAD(P)-binding Rossmann-like Domain"/>
    <property type="match status" value="1"/>
</dbReference>
<dbReference type="GO" id="GO:0005811">
    <property type="term" value="C:lipid droplet"/>
    <property type="evidence" value="ECO:0000318"/>
    <property type="project" value="GO_Central"/>
</dbReference>
<reference evidence="6" key="2">
    <citation type="journal article" date="2009" name="Fungal Genet. Biol.">
        <title>The 2008 update of the Aspergillus nidulans genome annotation: a community effort.</title>
        <authorList>
            <person name="Wortman J.R."/>
            <person name="Gilsenan J.M."/>
            <person name="Joardar V."/>
            <person name="Deegan J."/>
            <person name="Clutterbuck J."/>
            <person name="Andersen M.R."/>
            <person name="Archer D."/>
            <person name="Bencina M."/>
            <person name="Braus G."/>
            <person name="Coutinho P."/>
            <person name="von Dohren H."/>
            <person name="Doonan J."/>
            <person name="Driessen A.J."/>
            <person name="Durek P."/>
            <person name="Espeso E."/>
            <person name="Fekete E."/>
            <person name="Flipphi M."/>
            <person name="Estrada C.G."/>
            <person name="Geysens S."/>
            <person name="Goldman G."/>
            <person name="de Groot P.W."/>
            <person name="Hansen K."/>
            <person name="Harris S.D."/>
            <person name="Heinekamp T."/>
            <person name="Helmstaedt K."/>
            <person name="Henrissat B."/>
            <person name="Hofmann G."/>
            <person name="Homan T."/>
            <person name="Horio T."/>
            <person name="Horiuchi H."/>
            <person name="James S."/>
            <person name="Jones M."/>
            <person name="Karaffa L."/>
            <person name="Karanyi Z."/>
            <person name="Kato M."/>
            <person name="Keller N."/>
            <person name="Kelly D.E."/>
            <person name="Kiel J.A."/>
            <person name="Kim J.M."/>
            <person name="van der Klei I.J."/>
            <person name="Klis F.M."/>
            <person name="Kovalchuk A."/>
            <person name="Krasevec N."/>
            <person name="Kubicek C.P."/>
            <person name="Liu B."/>
            <person name="Maccabe A."/>
            <person name="Meyer V."/>
            <person name="Mirabito P."/>
            <person name="Miskei M."/>
            <person name="Mos M."/>
            <person name="Mullins J."/>
            <person name="Nelson D.R."/>
            <person name="Nielsen J."/>
            <person name="Oakley B.R."/>
            <person name="Osmani S.A."/>
            <person name="Pakula T."/>
            <person name="Paszewski A."/>
            <person name="Paulsen I."/>
            <person name="Pilsyk S."/>
            <person name="Pocsi I."/>
            <person name="Punt P.J."/>
            <person name="Ram A.F."/>
            <person name="Ren Q."/>
            <person name="Robellet X."/>
            <person name="Robson G."/>
            <person name="Seiboth B."/>
            <person name="van Solingen P."/>
            <person name="Specht T."/>
            <person name="Sun J."/>
            <person name="Taheri-Talesh N."/>
            <person name="Takeshita N."/>
            <person name="Ussery D."/>
            <person name="vanKuyk P.A."/>
            <person name="Visser H."/>
            <person name="van de Vondervoort P.J."/>
            <person name="de Vries R.P."/>
            <person name="Walton J."/>
            <person name="Xiang X."/>
            <person name="Xiong Y."/>
            <person name="Zeng A.P."/>
            <person name="Brandt B.W."/>
            <person name="Cornell M.J."/>
            <person name="van den Hondel C.A."/>
            <person name="Visser J."/>
            <person name="Oliver S.G."/>
            <person name="Turner G."/>
        </authorList>
    </citation>
    <scope>GENOME REANNOTATION</scope>
    <source>
        <strain evidence="6">FGSC A4 / ATCC 38163 / CBS 112.46 / NRRL 194 / M139</strain>
    </source>
</reference>
<dbReference type="InterPro" id="IPR036291">
    <property type="entry name" value="NAD(P)-bd_dom_sf"/>
</dbReference>
<dbReference type="InParanoid" id="Q5B251"/>
<dbReference type="GeneID" id="2871672"/>
<dbReference type="HOGENOM" id="CLU_010194_2_9_1"/>
<dbReference type="PRINTS" id="PR00080">
    <property type="entry name" value="SDRFAMILY"/>
</dbReference>
<dbReference type="STRING" id="227321.Q5B251"/>
<protein>
    <submittedName>
        <fullName evidence="5">Uncharacterized protein</fullName>
    </submittedName>
</protein>
<dbReference type="GO" id="GO:0044550">
    <property type="term" value="P:secondary metabolite biosynthetic process"/>
    <property type="evidence" value="ECO:0007669"/>
    <property type="project" value="UniProtKB-ARBA"/>
</dbReference>
<dbReference type="EMBL" id="BN001305">
    <property type="protein sequence ID" value="CBF82006.1"/>
    <property type="molecule type" value="Genomic_DNA"/>
</dbReference>
<dbReference type="eggNOG" id="KOG1209">
    <property type="taxonomic scope" value="Eukaryota"/>
</dbReference>
<dbReference type="PANTHER" id="PTHR44169">
    <property type="entry name" value="NADPH-DEPENDENT 1-ACYLDIHYDROXYACETONE PHOSPHATE REDUCTASE"/>
    <property type="match status" value="1"/>
</dbReference>
<evidence type="ECO:0000313" key="5">
    <source>
        <dbReference type="EMBL" id="CBF82006.1"/>
    </source>
</evidence>
<dbReference type="GO" id="GO:0005783">
    <property type="term" value="C:endoplasmic reticulum"/>
    <property type="evidence" value="ECO:0000318"/>
    <property type="project" value="GO_Central"/>
</dbReference>
<dbReference type="InterPro" id="IPR002347">
    <property type="entry name" value="SDR_fam"/>
</dbReference>
<accession>C8VGP5</accession>
<dbReference type="PANTHER" id="PTHR44169:SF15">
    <property type="entry name" value="CHAIN DEHYDROGENASE_REDUCTASE (AYR1), PUTATIVE (AFU_ORTHOLOGUE AFUA_4G04530)-RELATED"/>
    <property type="match status" value="1"/>
</dbReference>
<name>Q5B251_EMENI</name>
<gene>
    <name evidence="5" type="ORF">ANIA_05379</name>
</gene>
<dbReference type="OrthoDB" id="2102561at2759"/>
<organism evidence="5 6">
    <name type="scientific">Emericella nidulans (strain FGSC A4 / ATCC 38163 / CBS 112.46 / NRRL 194 / M139)</name>
    <name type="common">Aspergillus nidulans</name>
    <dbReference type="NCBI Taxonomy" id="227321"/>
    <lineage>
        <taxon>Eukaryota</taxon>
        <taxon>Fungi</taxon>
        <taxon>Dikarya</taxon>
        <taxon>Ascomycota</taxon>
        <taxon>Pezizomycotina</taxon>
        <taxon>Eurotiomycetes</taxon>
        <taxon>Eurotiomycetidae</taxon>
        <taxon>Eurotiales</taxon>
        <taxon>Aspergillaceae</taxon>
        <taxon>Aspergillus</taxon>
        <taxon>Aspergillus subgen. Nidulantes</taxon>
    </lineage>
</organism>
<sequence length="365" mass="41078">MFALITGCSSGIGKDLAIAFAAKGVTVLATARRTESLSDLTSQYDNIEALSLELGNPGSIEKLRDAVLKRTDGRLDFLVNNAGTHYASTAVDLEIEEVAKLFEVNVFAVMRLCQIFVPLLRRAPRARIVQIGSVTRSVPVVWQAPYNASKAALSQYSKTLRLELKPLGIEVIEIVTGFVQSNILHHGLHAPEDSIYLPIKSTIEVIKYRGNKNGMSPQAYATSVVTQLMQPRVSPEIWEGALAKWLRLLVTFLPLQLFNWILFRRFKLDLVKARLDKDKHFGQVVRMHLVRSSQATVEQLLATIRIALPPGWLNTRRNAFANESHNDYHVRMLTVLHLRMAQLLLAIICKRHDDYGLQQHDRKRA</sequence>
<keyword evidence="3" id="KW-0560">Oxidoreductase</keyword>
<dbReference type="Proteomes" id="UP000000560">
    <property type="component" value="Chromosome V"/>
</dbReference>
<dbReference type="RefSeq" id="XP_662983.1">
    <property type="nucleotide sequence ID" value="XM_657891.1"/>
</dbReference>
<proteinExistence type="inferred from homology"/>
<dbReference type="OMA" id="NILHHGL"/>
<accession>Q5B251</accession>
<dbReference type="PROSITE" id="PS00061">
    <property type="entry name" value="ADH_SHORT"/>
    <property type="match status" value="1"/>
</dbReference>
<dbReference type="SUPFAM" id="SSF51735">
    <property type="entry name" value="NAD(P)-binding Rossmann-fold domains"/>
    <property type="match status" value="1"/>
</dbReference>
<dbReference type="GO" id="GO:0019433">
    <property type="term" value="P:triglyceride catabolic process"/>
    <property type="evidence" value="ECO:0000318"/>
    <property type="project" value="GO_Central"/>
</dbReference>
<dbReference type="AlphaFoldDB" id="Q5B251"/>
<evidence type="ECO:0000256" key="4">
    <source>
        <dbReference type="RuleBase" id="RU000363"/>
    </source>
</evidence>
<dbReference type="GO" id="GO:0000140">
    <property type="term" value="F:acylglycerone-phosphate reductase (NADP+) activity"/>
    <property type="evidence" value="ECO:0000318"/>
    <property type="project" value="GO_Central"/>
</dbReference>
<keyword evidence="2" id="KW-0521">NADP</keyword>
<dbReference type="GO" id="GO:0004806">
    <property type="term" value="F:triacylglycerol lipase activity"/>
    <property type="evidence" value="ECO:0000318"/>
    <property type="project" value="GO_Central"/>
</dbReference>
<dbReference type="GO" id="GO:0006654">
    <property type="term" value="P:phosphatidic acid biosynthetic process"/>
    <property type="evidence" value="ECO:0000318"/>
    <property type="project" value="GO_Central"/>
</dbReference>
<dbReference type="PRINTS" id="PR00081">
    <property type="entry name" value="GDHRDH"/>
</dbReference>
<comment type="similarity">
    <text evidence="1 4">Belongs to the short-chain dehydrogenases/reductases (SDR) family.</text>
</comment>
<dbReference type="CDD" id="cd05374">
    <property type="entry name" value="17beta-HSD-like_SDR_c"/>
    <property type="match status" value="1"/>
</dbReference>
<evidence type="ECO:0000313" key="6">
    <source>
        <dbReference type="Proteomes" id="UP000000560"/>
    </source>
</evidence>
<dbReference type="InterPro" id="IPR020904">
    <property type="entry name" value="Sc_DH/Rdtase_CS"/>
</dbReference>
<dbReference type="KEGG" id="ani:ANIA_05379"/>